<name>A0AAD5CZQ2_AMBAR</name>
<dbReference type="AlphaFoldDB" id="A0AAD5CZQ2"/>
<reference evidence="1" key="1">
    <citation type="submission" date="2022-06" db="EMBL/GenBank/DDBJ databases">
        <title>Uncovering the hologenomic basis of an extraordinary plant invasion.</title>
        <authorList>
            <person name="Bieker V.C."/>
            <person name="Martin M.D."/>
            <person name="Gilbert T."/>
            <person name="Hodgins K."/>
            <person name="Battlay P."/>
            <person name="Petersen B."/>
            <person name="Wilson J."/>
        </authorList>
    </citation>
    <scope>NUCLEOTIDE SEQUENCE</scope>
    <source>
        <strain evidence="1">AA19_3_7</strain>
        <tissue evidence="1">Leaf</tissue>
    </source>
</reference>
<gene>
    <name evidence="1" type="ORF">M8C21_029136</name>
</gene>
<sequence length="92" mass="10551">EMLYVVLKANIWDLGNSNIFGALGLELGELKHLQYLYILTNLGSELKCCLQTERVLKLVEESRNRSLKGKIPFQQNSKHRSGHWSITCVISY</sequence>
<proteinExistence type="predicted"/>
<protein>
    <submittedName>
        <fullName evidence="1">Uncharacterized protein</fullName>
    </submittedName>
</protein>
<feature type="non-terminal residue" evidence="1">
    <location>
        <position position="1"/>
    </location>
</feature>
<evidence type="ECO:0000313" key="1">
    <source>
        <dbReference type="EMBL" id="KAI7750450.1"/>
    </source>
</evidence>
<keyword evidence="2" id="KW-1185">Reference proteome</keyword>
<organism evidence="1 2">
    <name type="scientific">Ambrosia artemisiifolia</name>
    <name type="common">Common ragweed</name>
    <dbReference type="NCBI Taxonomy" id="4212"/>
    <lineage>
        <taxon>Eukaryota</taxon>
        <taxon>Viridiplantae</taxon>
        <taxon>Streptophyta</taxon>
        <taxon>Embryophyta</taxon>
        <taxon>Tracheophyta</taxon>
        <taxon>Spermatophyta</taxon>
        <taxon>Magnoliopsida</taxon>
        <taxon>eudicotyledons</taxon>
        <taxon>Gunneridae</taxon>
        <taxon>Pentapetalae</taxon>
        <taxon>asterids</taxon>
        <taxon>campanulids</taxon>
        <taxon>Asterales</taxon>
        <taxon>Asteraceae</taxon>
        <taxon>Asteroideae</taxon>
        <taxon>Heliantheae alliance</taxon>
        <taxon>Heliantheae</taxon>
        <taxon>Ambrosia</taxon>
    </lineage>
</organism>
<comment type="caution">
    <text evidence="1">The sequence shown here is derived from an EMBL/GenBank/DDBJ whole genome shotgun (WGS) entry which is preliminary data.</text>
</comment>
<feature type="non-terminal residue" evidence="1">
    <location>
        <position position="92"/>
    </location>
</feature>
<accession>A0AAD5CZQ2</accession>
<dbReference type="EMBL" id="JAMZMK010006151">
    <property type="protein sequence ID" value="KAI7750450.1"/>
    <property type="molecule type" value="Genomic_DNA"/>
</dbReference>
<evidence type="ECO:0000313" key="2">
    <source>
        <dbReference type="Proteomes" id="UP001206925"/>
    </source>
</evidence>
<dbReference type="Proteomes" id="UP001206925">
    <property type="component" value="Unassembled WGS sequence"/>
</dbReference>